<evidence type="ECO:0000256" key="2">
    <source>
        <dbReference type="ARBA" id="ARBA00022448"/>
    </source>
</evidence>
<dbReference type="PANTHER" id="PTHR12542">
    <property type="entry name" value="EXOCYST COMPLEX PROTEIN EXO70"/>
    <property type="match status" value="1"/>
</dbReference>
<evidence type="ECO:0000313" key="10">
    <source>
        <dbReference type="Proteomes" id="UP000694402"/>
    </source>
</evidence>
<keyword evidence="5" id="KW-0653">Protein transport</keyword>
<evidence type="ECO:0000256" key="4">
    <source>
        <dbReference type="ARBA" id="ARBA00026169"/>
    </source>
</evidence>
<dbReference type="GO" id="GO:0005546">
    <property type="term" value="F:phosphatidylinositol-4,5-bisphosphate binding"/>
    <property type="evidence" value="ECO:0007669"/>
    <property type="project" value="InterPro"/>
</dbReference>
<dbReference type="GeneTree" id="ENSGT00390000003595"/>
<evidence type="ECO:0000256" key="1">
    <source>
        <dbReference type="ARBA" id="ARBA00006756"/>
    </source>
</evidence>
<reference evidence="9" key="2">
    <citation type="submission" date="2025-09" db="UniProtKB">
        <authorList>
            <consortium name="Ensembl"/>
        </authorList>
    </citation>
    <scope>IDENTIFICATION</scope>
</reference>
<comment type="similarity">
    <text evidence="1 5">Belongs to the EXO70 family.</text>
</comment>
<dbReference type="Proteomes" id="UP000694402">
    <property type="component" value="Unassembled WGS sequence"/>
</dbReference>
<dbReference type="Pfam" id="PF20669">
    <property type="entry name" value="Exo70_N"/>
    <property type="match status" value="1"/>
</dbReference>
<protein>
    <recommendedName>
        <fullName evidence="4 5">Exocyst complex component 7</fullName>
    </recommendedName>
    <alternativeName>
        <fullName evidence="5">Exocyst complex component Exo70</fullName>
    </alternativeName>
</protein>
<keyword evidence="3 5" id="KW-0268">Exocytosis</keyword>
<reference evidence="9" key="1">
    <citation type="submission" date="2025-08" db="UniProtKB">
        <authorList>
            <consortium name="Ensembl"/>
        </authorList>
    </citation>
    <scope>IDENTIFICATION</scope>
</reference>
<dbReference type="GO" id="GO:0015031">
    <property type="term" value="P:protein transport"/>
    <property type="evidence" value="ECO:0007669"/>
    <property type="project" value="UniProtKB-KW"/>
</dbReference>
<dbReference type="InterPro" id="IPR046364">
    <property type="entry name" value="Exo70_C"/>
</dbReference>
<feature type="compositionally biased region" description="Basic and acidic residues" evidence="7">
    <location>
        <begin position="256"/>
        <end position="273"/>
    </location>
</feature>
<dbReference type="AlphaFoldDB" id="A0A8C8BWD4"/>
<evidence type="ECO:0000256" key="3">
    <source>
        <dbReference type="ARBA" id="ARBA00022483"/>
    </source>
</evidence>
<dbReference type="InterPro" id="IPR016159">
    <property type="entry name" value="Cullin_repeat-like_dom_sf"/>
</dbReference>
<accession>A0A8C8BWD4</accession>
<proteinExistence type="inferred from homology"/>
<evidence type="ECO:0000256" key="6">
    <source>
        <dbReference type="SAM" id="Coils"/>
    </source>
</evidence>
<keyword evidence="10" id="KW-1185">Reference proteome</keyword>
<gene>
    <name evidence="9" type="primary">EXOC7</name>
</gene>
<organism evidence="9 10">
    <name type="scientific">Oncorhynchus tshawytscha</name>
    <name type="common">Chinook salmon</name>
    <name type="synonym">Salmo tshawytscha</name>
    <dbReference type="NCBI Taxonomy" id="74940"/>
    <lineage>
        <taxon>Eukaryota</taxon>
        <taxon>Metazoa</taxon>
        <taxon>Chordata</taxon>
        <taxon>Craniata</taxon>
        <taxon>Vertebrata</taxon>
        <taxon>Euteleostomi</taxon>
        <taxon>Actinopterygii</taxon>
        <taxon>Neopterygii</taxon>
        <taxon>Teleostei</taxon>
        <taxon>Protacanthopterygii</taxon>
        <taxon>Salmoniformes</taxon>
        <taxon>Salmonidae</taxon>
        <taxon>Salmoninae</taxon>
        <taxon>Oncorhynchus</taxon>
    </lineage>
</organism>
<name>A0A8C8BWD4_ONCTS</name>
<keyword evidence="6" id="KW-0175">Coiled coil</keyword>
<evidence type="ECO:0000256" key="5">
    <source>
        <dbReference type="RuleBase" id="RU365026"/>
    </source>
</evidence>
<feature type="domain" description="Exocyst complex subunit Exo70 C-terminal" evidence="8">
    <location>
        <begin position="297"/>
        <end position="627"/>
    </location>
</feature>
<evidence type="ECO:0000256" key="7">
    <source>
        <dbReference type="SAM" id="MobiDB-lite"/>
    </source>
</evidence>
<feature type="region of interest" description="Disordered" evidence="7">
    <location>
        <begin position="253"/>
        <end position="278"/>
    </location>
</feature>
<dbReference type="InterPro" id="IPR004140">
    <property type="entry name" value="Exo70"/>
</dbReference>
<dbReference type="SUPFAM" id="SSF74788">
    <property type="entry name" value="Cullin repeat-like"/>
    <property type="match status" value="1"/>
</dbReference>
<dbReference type="GO" id="GO:0000145">
    <property type="term" value="C:exocyst"/>
    <property type="evidence" value="ECO:0007669"/>
    <property type="project" value="InterPro"/>
</dbReference>
<dbReference type="Gene3D" id="1.20.1280.170">
    <property type="entry name" value="Exocyst complex component Exo70"/>
    <property type="match status" value="2"/>
</dbReference>
<dbReference type="GO" id="GO:0006887">
    <property type="term" value="P:exocytosis"/>
    <property type="evidence" value="ECO:0007669"/>
    <property type="project" value="UniProtKB-KW"/>
</dbReference>
<sequence>MIPTEDASARKREIEEKLKQEQETLSFIRENMEKSDQLTKGMVSILSSFESRLMQLENSIIPVHKQTENLQRLQENVDKTLSCMDHVISYYHVAKDTDKIIREGPTGRLDEYLACIAKIQKAVEYFQDNNPDSPELNTVKARFEKGKELLEAEFRGLLTRYSKPVPPILILDAITVDEELEVQEEVTLEHLPEAVLQDIICISGWLVEYGRNQDFMNVYFQIRSNQLDRSIKGLKDHFRKSSASSGILYSPAVQTKRKDTPTKKAPKRPEHDSSLSSRLPSFFRKDDVLDIEIDSYIHCISAFVKLAQSEYVLLTEIIPEHHQKKTFDSLIQEALDNLMLEGDNIVAAARRAIMRHDYSAVLTIFPILRHLKQTKPDFDSTLQGTAASTKNKLPTLITSMETIGAKALEEFADSIKNDPDKEYNMPKDGTVHELTSNAILFLQQLLDFQETAGAMLASQGREGKVLGNLQLNLLSKSKVYEDSALSAIFLHNNYNYILKSLEKSELIQLVTVTQKKAESSYRELIEQQKQIYQRSWYKVTEHITDRNMPAFQPGTKGFNDGLEELCKIQKVWAIPDKEQRDSIRHAQRRVVSEAYRAFLQRYANISFTKNPEKYHKYRPEQVEEMIERLFDTSA</sequence>
<comment type="function">
    <text evidence="5">Component of the exocyst complex involved in the docking of exocytic vesicles with fusion sites on the plasma membrane.</text>
</comment>
<keyword evidence="2 5" id="KW-0813">Transport</keyword>
<dbReference type="Pfam" id="PF03081">
    <property type="entry name" value="Exo70_C"/>
    <property type="match status" value="1"/>
</dbReference>
<dbReference type="Ensembl" id="ENSOTST00005001044.2">
    <property type="protein sequence ID" value="ENSOTSP00005000921.2"/>
    <property type="gene ID" value="ENSOTSG00005000447.2"/>
</dbReference>
<dbReference type="PANTHER" id="PTHR12542:SF41">
    <property type="entry name" value="EXOCYST COMPLEX COMPONENT 7"/>
    <property type="match status" value="1"/>
</dbReference>
<evidence type="ECO:0000313" key="9">
    <source>
        <dbReference type="Ensembl" id="ENSOTSP00005000921.2"/>
    </source>
</evidence>
<evidence type="ECO:0000259" key="8">
    <source>
        <dbReference type="Pfam" id="PF03081"/>
    </source>
</evidence>
<feature type="coiled-coil region" evidence="6">
    <location>
        <begin position="4"/>
        <end position="31"/>
    </location>
</feature>